<proteinExistence type="predicted"/>
<gene>
    <name evidence="3" type="ORF">SAMN05192583_2118</name>
</gene>
<feature type="compositionally biased region" description="Basic and acidic residues" evidence="1">
    <location>
        <begin position="60"/>
        <end position="79"/>
    </location>
</feature>
<dbReference type="AlphaFoldDB" id="A0A1H8EBQ1"/>
<feature type="chain" id="PRO_5011622817" evidence="2">
    <location>
        <begin position="23"/>
        <end position="120"/>
    </location>
</feature>
<feature type="signal peptide" evidence="2">
    <location>
        <begin position="1"/>
        <end position="22"/>
    </location>
</feature>
<organism evidence="3 4">
    <name type="scientific">Sphingomonas gellani</name>
    <dbReference type="NCBI Taxonomy" id="1166340"/>
    <lineage>
        <taxon>Bacteria</taxon>
        <taxon>Pseudomonadati</taxon>
        <taxon>Pseudomonadota</taxon>
        <taxon>Alphaproteobacteria</taxon>
        <taxon>Sphingomonadales</taxon>
        <taxon>Sphingomonadaceae</taxon>
        <taxon>Sphingomonas</taxon>
    </lineage>
</organism>
<evidence type="ECO:0000256" key="2">
    <source>
        <dbReference type="SAM" id="SignalP"/>
    </source>
</evidence>
<accession>A0A1H8EBQ1</accession>
<dbReference type="Proteomes" id="UP000199206">
    <property type="component" value="Unassembled WGS sequence"/>
</dbReference>
<reference evidence="4" key="1">
    <citation type="submission" date="2016-10" db="EMBL/GenBank/DDBJ databases">
        <authorList>
            <person name="Varghese N."/>
            <person name="Submissions S."/>
        </authorList>
    </citation>
    <scope>NUCLEOTIDE SEQUENCE [LARGE SCALE GENOMIC DNA]</scope>
    <source>
        <strain evidence="4">S6-262</strain>
    </source>
</reference>
<evidence type="ECO:0000313" key="3">
    <source>
        <dbReference type="EMBL" id="SEN16800.1"/>
    </source>
</evidence>
<keyword evidence="2" id="KW-0732">Signal</keyword>
<evidence type="ECO:0000313" key="4">
    <source>
        <dbReference type="Proteomes" id="UP000199206"/>
    </source>
</evidence>
<dbReference type="RefSeq" id="WP_139198070.1">
    <property type="nucleotide sequence ID" value="NZ_FOCF01000005.1"/>
</dbReference>
<dbReference type="EMBL" id="FOCF01000005">
    <property type="protein sequence ID" value="SEN16800.1"/>
    <property type="molecule type" value="Genomic_DNA"/>
</dbReference>
<evidence type="ECO:0000256" key="1">
    <source>
        <dbReference type="SAM" id="MobiDB-lite"/>
    </source>
</evidence>
<keyword evidence="4" id="KW-1185">Reference proteome</keyword>
<feature type="region of interest" description="Disordered" evidence="1">
    <location>
        <begin position="60"/>
        <end position="80"/>
    </location>
</feature>
<name>A0A1H8EBQ1_9SPHN</name>
<protein>
    <submittedName>
        <fullName evidence="3">Uncharacterized protein</fullName>
    </submittedName>
</protein>
<sequence length="120" mass="12918">MKIAFVLALSAAVAGVSAPSFAQSGRSDNAHQAALDKKFGVAPAGRWWDDNGRLCHTEHASGKSVRRCEDPAKPSDTHQKQLAAKYGPAPDGTWWDDAGRLCHSRGPSKTRVCEKPTAHR</sequence>